<dbReference type="Proteomes" id="UP000051952">
    <property type="component" value="Unassembled WGS sequence"/>
</dbReference>
<gene>
    <name evidence="2" type="ORF">BSAL_94465</name>
</gene>
<dbReference type="SUPFAM" id="SSF53448">
    <property type="entry name" value="Nucleotide-diphospho-sugar transferases"/>
    <property type="match status" value="1"/>
</dbReference>
<feature type="region of interest" description="Disordered" evidence="1">
    <location>
        <begin position="312"/>
        <end position="331"/>
    </location>
</feature>
<organism evidence="2 3">
    <name type="scientific">Bodo saltans</name>
    <name type="common">Flagellated protozoan</name>
    <dbReference type="NCBI Taxonomy" id="75058"/>
    <lineage>
        <taxon>Eukaryota</taxon>
        <taxon>Discoba</taxon>
        <taxon>Euglenozoa</taxon>
        <taxon>Kinetoplastea</taxon>
        <taxon>Metakinetoplastina</taxon>
        <taxon>Eubodonida</taxon>
        <taxon>Bodonidae</taxon>
        <taxon>Bodo</taxon>
    </lineage>
</organism>
<protein>
    <submittedName>
        <fullName evidence="2">Glycosyltransferase (GlcNAc), putative</fullName>
    </submittedName>
</protein>
<dbReference type="PANTHER" id="PTHR34496">
    <property type="entry name" value="GLCNAC TRANSFERASE-RELATED"/>
    <property type="match status" value="1"/>
</dbReference>
<evidence type="ECO:0000313" key="2">
    <source>
        <dbReference type="EMBL" id="CUG86731.1"/>
    </source>
</evidence>
<dbReference type="EMBL" id="CYKH01001376">
    <property type="protein sequence ID" value="CUG86731.1"/>
    <property type="molecule type" value="Genomic_DNA"/>
</dbReference>
<accession>A0A0S4J5L9</accession>
<proteinExistence type="predicted"/>
<evidence type="ECO:0000256" key="1">
    <source>
        <dbReference type="SAM" id="MobiDB-lite"/>
    </source>
</evidence>
<dbReference type="InterPro" id="IPR029044">
    <property type="entry name" value="Nucleotide-diphossugar_trans"/>
</dbReference>
<dbReference type="OrthoDB" id="76265at2759"/>
<keyword evidence="3" id="KW-1185">Reference proteome</keyword>
<dbReference type="AlphaFoldDB" id="A0A0S4J5L9"/>
<dbReference type="InterPro" id="IPR021067">
    <property type="entry name" value="Glycosyltransferase"/>
</dbReference>
<dbReference type="PANTHER" id="PTHR34496:SF10">
    <property type="entry name" value="GLCNAC TRANSFERASE"/>
    <property type="match status" value="1"/>
</dbReference>
<keyword evidence="2" id="KW-0808">Transferase</keyword>
<dbReference type="VEuPathDB" id="TriTrypDB:BSAL_94465"/>
<dbReference type="OMA" id="YRRENTH"/>
<dbReference type="Pfam" id="PF11397">
    <property type="entry name" value="GlcNAc"/>
    <property type="match status" value="1"/>
</dbReference>
<evidence type="ECO:0000313" key="3">
    <source>
        <dbReference type="Proteomes" id="UP000051952"/>
    </source>
</evidence>
<dbReference type="GO" id="GO:0016740">
    <property type="term" value="F:transferase activity"/>
    <property type="evidence" value="ECO:0007669"/>
    <property type="project" value="UniProtKB-KW"/>
</dbReference>
<sequence>MQRPQQLRGIVLLLFAVVVVLLCNGFSRNIVTPSAPPELKADVGDEGRDVQEWIRSIQSKVKVLHQQLRETPHAPAVGSFDTLEGTTTPRYASRKRELTSAVTATPLPPITKPSAPFWGKSRRRSAPPTSPEDAEESEWNEILDAQDDEGQNKDAVAAYPRSNIKINNVSTIFVSMASFRDSHCEATLVDMFTKATVPSSIFVGIVEQAEPLGSPQYHAWHDAPCVGKQLRTMCSFSASATGVFCSLGNIRVRRTTSKEAKGPTFGRAVAATMYQGESYLMMIDAHNKFISGWDEVIIAEYQRTVQLRVAKREAQRRGGAPVTTPASERRGVPPAILSPRRVILSHYPASYATDKSIRPGGREPYMRLMCSGHFLENGVFRLDSDTVRSPSAPLWQPFTAAGFLFSDASLLSEVPFDPYLDYLFDGEEVLYSARAYTYGWDSYLPTINILYHHYGRPNSPKVWSVPGNLWWIHQKTSMARVLAMLNQTADFMKMESGEDMNGKSRIHAEKNVFGMGPARSIESFWAQAGVDPHTRKQLTPGGAHAYCQQLTHDP</sequence>
<feature type="region of interest" description="Disordered" evidence="1">
    <location>
        <begin position="112"/>
        <end position="138"/>
    </location>
</feature>
<reference evidence="3" key="1">
    <citation type="submission" date="2015-09" db="EMBL/GenBank/DDBJ databases">
        <authorList>
            <consortium name="Pathogen Informatics"/>
        </authorList>
    </citation>
    <scope>NUCLEOTIDE SEQUENCE [LARGE SCALE GENOMIC DNA]</scope>
    <source>
        <strain evidence="3">Lake Konstanz</strain>
    </source>
</reference>
<name>A0A0S4J5L9_BODSA</name>